<comment type="subcellular location">
    <subcellularLocation>
        <location evidence="1">Cell membrane</location>
        <topology evidence="1">Lipid-anchor</topology>
    </subcellularLocation>
</comment>
<keyword evidence="5" id="KW-0472">Membrane</keyword>
<feature type="signal peptide" evidence="8">
    <location>
        <begin position="1"/>
        <end position="19"/>
    </location>
</feature>
<evidence type="ECO:0000256" key="8">
    <source>
        <dbReference type="SAM" id="SignalP"/>
    </source>
</evidence>
<dbReference type="GO" id="GO:0005886">
    <property type="term" value="C:plasma membrane"/>
    <property type="evidence" value="ECO:0007669"/>
    <property type="project" value="UniProtKB-SubCell"/>
</dbReference>
<dbReference type="Proteomes" id="UP000013220">
    <property type="component" value="Unassembled WGS sequence"/>
</dbReference>
<evidence type="ECO:0000256" key="5">
    <source>
        <dbReference type="ARBA" id="ARBA00023136"/>
    </source>
</evidence>
<protein>
    <recommendedName>
        <fullName evidence="11">Lipoprotein</fullName>
    </recommendedName>
</protein>
<evidence type="ECO:0000256" key="7">
    <source>
        <dbReference type="ARBA" id="ARBA00023288"/>
    </source>
</evidence>
<feature type="chain" id="PRO_5004153060" description="Lipoprotein" evidence="8">
    <location>
        <begin position="20"/>
        <end position="353"/>
    </location>
</feature>
<proteinExistence type="predicted"/>
<dbReference type="PATRIC" id="fig|1188235.3.peg.450"/>
<dbReference type="AlphaFoldDB" id="N9TSX7"/>
<evidence type="ECO:0000256" key="2">
    <source>
        <dbReference type="ARBA" id="ARBA00022475"/>
    </source>
</evidence>
<dbReference type="InterPro" id="IPR049890">
    <property type="entry name" value="VlpA-F-like_signal"/>
</dbReference>
<keyword evidence="4" id="KW-0677">Repeat</keyword>
<sequence>MKKKIIWALATLSTFPLIAASCQSKTKNNPQQTTPSEQNVLNQQEVKRIKELKQAVRISKQVYQEIEKSNPEDKLLINFKPTIQKFYTDFESKLSKEIKSNDVEHLRNEFSQFLDYYLMIIYIKYDYKDLRDHILKTFPEAQNQINQVDAKFNELSNRNGYEKNAYSSLLSNLTVIYGDKLLKYLDKNPDADVTFPPDSRFSKIYPEKNLKEIKMTYSGMYKSVESLVKNKPEYQEKIKKINDSLNHSSTMRDYSAALFRLNHLLLKLINEDVNNDKEYKAATEKYSETFQQALALFDKEKDKSLYDKLMQINEHLSSTPTLIELQDATSEIEKLIKEKKETAQPNTPSNINQ</sequence>
<evidence type="ECO:0008006" key="11">
    <source>
        <dbReference type="Google" id="ProtNLM"/>
    </source>
</evidence>
<keyword evidence="10" id="KW-1185">Reference proteome</keyword>
<dbReference type="STRING" id="1188235.MBVG_4370"/>
<reference evidence="9 10" key="1">
    <citation type="journal article" date="2013" name="Genome Announc.">
        <title>Draft Genome Sequences of Mycoplasma alkalescens, Mycoplasma arginini, and Mycoplasma bovigenitalium, Three Species with Equivocal Pathogenic Status for Cattle.</title>
        <authorList>
            <person name="Manso-Silvan L."/>
            <person name="Tardy F."/>
            <person name="Baranowski E."/>
            <person name="Barre A."/>
            <person name="Blanchard A."/>
            <person name="Breton M."/>
            <person name="Couture C."/>
            <person name="Citti C."/>
            <person name="Dordet-Frisoni E."/>
            <person name="Dupuy V."/>
            <person name="Gaurivaud P."/>
            <person name="Jacob D."/>
            <person name="Lemaitre C."/>
            <person name="Nikolski M."/>
            <person name="Nouvel L.X."/>
            <person name="Poumarat F."/>
            <person name="Thebault P."/>
            <person name="Theil S."/>
            <person name="Thiaucourt F."/>
            <person name="Sirand-Pugnet P."/>
        </authorList>
    </citation>
    <scope>NUCLEOTIDE SEQUENCE [LARGE SCALE GENOMIC DNA]</scope>
    <source>
        <strain evidence="9 10">51080</strain>
    </source>
</reference>
<dbReference type="PROSITE" id="PS51257">
    <property type="entry name" value="PROKAR_LIPOPROTEIN"/>
    <property type="match status" value="1"/>
</dbReference>
<evidence type="ECO:0000256" key="3">
    <source>
        <dbReference type="ARBA" id="ARBA00022729"/>
    </source>
</evidence>
<evidence type="ECO:0000256" key="6">
    <source>
        <dbReference type="ARBA" id="ARBA00023139"/>
    </source>
</evidence>
<evidence type="ECO:0000313" key="9">
    <source>
        <dbReference type="EMBL" id="ENY69249.1"/>
    </source>
</evidence>
<comment type="caution">
    <text evidence="9">The sequence shown here is derived from an EMBL/GenBank/DDBJ whole genome shotgun (WGS) entry which is preliminary data.</text>
</comment>
<keyword evidence="7" id="KW-0449">Lipoprotein</keyword>
<dbReference type="EMBL" id="AORH01000027">
    <property type="protein sequence ID" value="ENY69249.1"/>
    <property type="molecule type" value="Genomic_DNA"/>
</dbReference>
<evidence type="ECO:0000256" key="1">
    <source>
        <dbReference type="ARBA" id="ARBA00004193"/>
    </source>
</evidence>
<keyword evidence="6" id="KW-0564">Palmitate</keyword>
<organism evidence="9 10">
    <name type="scientific">Mycoplasmopsis bovigenitalium 51080</name>
    <dbReference type="NCBI Taxonomy" id="1188235"/>
    <lineage>
        <taxon>Bacteria</taxon>
        <taxon>Bacillati</taxon>
        <taxon>Mycoplasmatota</taxon>
        <taxon>Mycoplasmoidales</taxon>
        <taxon>Metamycoplasmataceae</taxon>
        <taxon>Mycoplasmopsis</taxon>
    </lineage>
</organism>
<keyword evidence="2" id="KW-1003">Cell membrane</keyword>
<evidence type="ECO:0000256" key="4">
    <source>
        <dbReference type="ARBA" id="ARBA00022737"/>
    </source>
</evidence>
<dbReference type="NCBIfam" id="NF033817">
    <property type="entry name" value="Mplas_variab_LP"/>
    <property type="match status" value="1"/>
</dbReference>
<accession>N9TSX7</accession>
<keyword evidence="3 8" id="KW-0732">Signal</keyword>
<dbReference type="RefSeq" id="WP_004420860.1">
    <property type="nucleotide sequence ID" value="NZ_AORH01000027.1"/>
</dbReference>
<evidence type="ECO:0000313" key="10">
    <source>
        <dbReference type="Proteomes" id="UP000013220"/>
    </source>
</evidence>
<gene>
    <name evidence="9" type="ORF">MBVG_4370</name>
</gene>
<name>N9TSX7_9BACT</name>